<proteinExistence type="predicted"/>
<sequence>MRLFWEELRKIVSRKLVWGGVLFLMILVTVWTIVAVSEEKTMIDGKTYRGREAVVEDKELAEEYKGVLTVEKVQDIYNRFGFYYYDTKTGQPVGNFCNYFITLNMTNFNQTGGEDLSQIEFYEGTEWENNSQPFVEGNTEFAYVRGWMLMQENAMTICVYLQLILIAALCPLFSEEYSLRTADLLLTTEDGKKKGIWIKLLAAVVFAVLLCVLFGVFYFGLYMTAFGAEGLSASSQLIGSPFFGFTPESIGGFFLFEWALALAGMVLLAGVTALLSAFSKSSFLTVIASLIIYAVPLIWLKVLAPTWILGTAGTKLMNHFMVSMPVWLQWNWDFAFDGGQISVHLLVAAVVGVSAFCFAYFRYRSYQGQK</sequence>
<dbReference type="RefSeq" id="WP_066737194.1">
    <property type="nucleotide sequence ID" value="NZ_JAJCIQ010000006.1"/>
</dbReference>
<comment type="caution">
    <text evidence="2">The sequence shown here is derived from an EMBL/GenBank/DDBJ whole genome shotgun (WGS) entry which is preliminary data.</text>
</comment>
<name>A0ABS8DGY7_9FIRM</name>
<organism evidence="2 3">
    <name type="scientific">Bariatricus massiliensis</name>
    <dbReference type="NCBI Taxonomy" id="1745713"/>
    <lineage>
        <taxon>Bacteria</taxon>
        <taxon>Bacillati</taxon>
        <taxon>Bacillota</taxon>
        <taxon>Clostridia</taxon>
        <taxon>Lachnospirales</taxon>
        <taxon>Lachnospiraceae</taxon>
        <taxon>Bariatricus</taxon>
    </lineage>
</organism>
<feature type="transmembrane region" description="Helical" evidence="1">
    <location>
        <begin position="250"/>
        <end position="275"/>
    </location>
</feature>
<dbReference type="Proteomes" id="UP001299546">
    <property type="component" value="Unassembled WGS sequence"/>
</dbReference>
<keyword evidence="1" id="KW-1133">Transmembrane helix</keyword>
<feature type="transmembrane region" description="Helical" evidence="1">
    <location>
        <begin position="16"/>
        <end position="36"/>
    </location>
</feature>
<accession>A0ABS8DGY7</accession>
<feature type="transmembrane region" description="Helical" evidence="1">
    <location>
        <begin position="282"/>
        <end position="300"/>
    </location>
</feature>
<feature type="transmembrane region" description="Helical" evidence="1">
    <location>
        <begin position="195"/>
        <end position="221"/>
    </location>
</feature>
<evidence type="ECO:0000313" key="2">
    <source>
        <dbReference type="EMBL" id="MCB7387672.1"/>
    </source>
</evidence>
<feature type="transmembrane region" description="Helical" evidence="1">
    <location>
        <begin position="341"/>
        <end position="361"/>
    </location>
</feature>
<dbReference type="EMBL" id="JAJCIS010000005">
    <property type="protein sequence ID" value="MCB7387672.1"/>
    <property type="molecule type" value="Genomic_DNA"/>
</dbReference>
<gene>
    <name evidence="2" type="ORF">LIZ65_10280</name>
</gene>
<dbReference type="PANTHER" id="PTHR37305:SF1">
    <property type="entry name" value="MEMBRANE PROTEIN"/>
    <property type="match status" value="1"/>
</dbReference>
<evidence type="ECO:0000256" key="1">
    <source>
        <dbReference type="SAM" id="Phobius"/>
    </source>
</evidence>
<keyword evidence="1" id="KW-0812">Transmembrane</keyword>
<protein>
    <submittedName>
        <fullName evidence="2">ABC transporter permease</fullName>
    </submittedName>
</protein>
<dbReference type="PANTHER" id="PTHR37305">
    <property type="entry name" value="INTEGRAL MEMBRANE PROTEIN-RELATED"/>
    <property type="match status" value="1"/>
</dbReference>
<reference evidence="2 3" key="1">
    <citation type="submission" date="2021-10" db="EMBL/GenBank/DDBJ databases">
        <title>Collection of gut derived symbiotic bacterial strains cultured from healthy donors.</title>
        <authorList>
            <person name="Lin H."/>
            <person name="Littmann E."/>
            <person name="Kohout C."/>
            <person name="Pamer E.G."/>
        </authorList>
    </citation>
    <scope>NUCLEOTIDE SEQUENCE [LARGE SCALE GENOMIC DNA]</scope>
    <source>
        <strain evidence="2 3">DFI.1.165</strain>
    </source>
</reference>
<keyword evidence="3" id="KW-1185">Reference proteome</keyword>
<evidence type="ECO:0000313" key="3">
    <source>
        <dbReference type="Proteomes" id="UP001299546"/>
    </source>
</evidence>
<keyword evidence="1" id="KW-0472">Membrane</keyword>